<evidence type="ECO:0000313" key="1">
    <source>
        <dbReference type="EMBL" id="KAJ0207180.1"/>
    </source>
</evidence>
<reference evidence="1 2" key="1">
    <citation type="journal article" date="2017" name="Nat. Commun.">
        <title>Genome assembly with in vitro proximity ligation data and whole-genome triplication in lettuce.</title>
        <authorList>
            <person name="Reyes-Chin-Wo S."/>
            <person name="Wang Z."/>
            <person name="Yang X."/>
            <person name="Kozik A."/>
            <person name="Arikit S."/>
            <person name="Song C."/>
            <person name="Xia L."/>
            <person name="Froenicke L."/>
            <person name="Lavelle D.O."/>
            <person name="Truco M.J."/>
            <person name="Xia R."/>
            <person name="Zhu S."/>
            <person name="Xu C."/>
            <person name="Xu H."/>
            <person name="Xu X."/>
            <person name="Cox K."/>
            <person name="Korf I."/>
            <person name="Meyers B.C."/>
            <person name="Michelmore R.W."/>
        </authorList>
    </citation>
    <scope>NUCLEOTIDE SEQUENCE [LARGE SCALE GENOMIC DNA]</scope>
    <source>
        <strain evidence="2">cv. Salinas</strain>
        <tissue evidence="1">Seedlings</tissue>
    </source>
</reference>
<evidence type="ECO:0000313" key="2">
    <source>
        <dbReference type="Proteomes" id="UP000235145"/>
    </source>
</evidence>
<dbReference type="PANTHER" id="PTHR46293">
    <property type="entry name" value="E3 UBIQUITIN PROTEIN LIGASE DRIP1"/>
    <property type="match status" value="1"/>
</dbReference>
<dbReference type="EMBL" id="NBSK02000005">
    <property type="protein sequence ID" value="KAJ0207180.1"/>
    <property type="molecule type" value="Genomic_DNA"/>
</dbReference>
<dbReference type="InterPro" id="IPR044807">
    <property type="entry name" value="DRIP1-like"/>
</dbReference>
<dbReference type="Proteomes" id="UP000235145">
    <property type="component" value="Unassembled WGS sequence"/>
</dbReference>
<sequence>MIDLQAKGTDMWELPLRYHNKGVTIAFPPRPAPQVHENAMISKSKDQSSTDVRTVIKKRKRRNKQQNIVVLEPSSWNRICPQDVVDAGMHLNPAKKKHSAWFSLTPSCDQNRKNTLQLLVEPYLQIIMEGNCNPDVSILMNISRCNLSMFANRRYLVGIFLNGKLLAPEMKLLDVVKQWMAFVDSERKITKIGSSAENFCMKLTYAQRE</sequence>
<dbReference type="GO" id="GO:0004842">
    <property type="term" value="F:ubiquitin-protein transferase activity"/>
    <property type="evidence" value="ECO:0007669"/>
    <property type="project" value="InterPro"/>
</dbReference>
<protein>
    <submittedName>
        <fullName evidence="1">Uncharacterized protein</fullName>
    </submittedName>
</protein>
<organism evidence="1 2">
    <name type="scientific">Lactuca sativa</name>
    <name type="common">Garden lettuce</name>
    <dbReference type="NCBI Taxonomy" id="4236"/>
    <lineage>
        <taxon>Eukaryota</taxon>
        <taxon>Viridiplantae</taxon>
        <taxon>Streptophyta</taxon>
        <taxon>Embryophyta</taxon>
        <taxon>Tracheophyta</taxon>
        <taxon>Spermatophyta</taxon>
        <taxon>Magnoliopsida</taxon>
        <taxon>eudicotyledons</taxon>
        <taxon>Gunneridae</taxon>
        <taxon>Pentapetalae</taxon>
        <taxon>asterids</taxon>
        <taxon>campanulids</taxon>
        <taxon>Asterales</taxon>
        <taxon>Asteraceae</taxon>
        <taxon>Cichorioideae</taxon>
        <taxon>Cichorieae</taxon>
        <taxon>Lactucinae</taxon>
        <taxon>Lactuca</taxon>
    </lineage>
</organism>
<gene>
    <name evidence="1" type="ORF">LSAT_V11C500254460</name>
</gene>
<dbReference type="PANTHER" id="PTHR46293:SF14">
    <property type="match status" value="1"/>
</dbReference>
<accession>A0A9R1VLQ2</accession>
<proteinExistence type="predicted"/>
<comment type="caution">
    <text evidence="1">The sequence shown here is derived from an EMBL/GenBank/DDBJ whole genome shotgun (WGS) entry which is preliminary data.</text>
</comment>
<dbReference type="AlphaFoldDB" id="A0A9R1VLQ2"/>
<name>A0A9R1VLQ2_LACSA</name>
<keyword evidence="2" id="KW-1185">Reference proteome</keyword>